<proteinExistence type="predicted"/>
<dbReference type="PANTHER" id="PTHR33840">
    <property type="match status" value="1"/>
</dbReference>
<dbReference type="Pfam" id="PF09994">
    <property type="entry name" value="T6SS_Tle1-like_cat"/>
    <property type="match status" value="1"/>
</dbReference>
<gene>
    <name evidence="2" type="ORF">HRR80_006524</name>
</gene>
<protein>
    <recommendedName>
        <fullName evidence="1">T6SS Phospholipase effector Tle1-like catalytic domain-containing protein</fullName>
    </recommendedName>
</protein>
<dbReference type="EMBL" id="JAJGCB010000014">
    <property type="protein sequence ID" value="KAJ8989281.1"/>
    <property type="molecule type" value="Genomic_DNA"/>
</dbReference>
<organism evidence="2 3">
    <name type="scientific">Exophiala dermatitidis</name>
    <name type="common">Black yeast-like fungus</name>
    <name type="synonym">Wangiella dermatitidis</name>
    <dbReference type="NCBI Taxonomy" id="5970"/>
    <lineage>
        <taxon>Eukaryota</taxon>
        <taxon>Fungi</taxon>
        <taxon>Dikarya</taxon>
        <taxon>Ascomycota</taxon>
        <taxon>Pezizomycotina</taxon>
        <taxon>Eurotiomycetes</taxon>
        <taxon>Chaetothyriomycetidae</taxon>
        <taxon>Chaetothyriales</taxon>
        <taxon>Herpotrichiellaceae</taxon>
        <taxon>Exophiala</taxon>
    </lineage>
</organism>
<dbReference type="InterPro" id="IPR029058">
    <property type="entry name" value="AB_hydrolase_fold"/>
</dbReference>
<comment type="caution">
    <text evidence="2">The sequence shown here is derived from an EMBL/GenBank/DDBJ whole genome shotgun (WGS) entry which is preliminary data.</text>
</comment>
<sequence>MSTQFVVWYSRSLRSIDKVLLSSFGCRWSTSRRMASSTTTTPKRLIVLCDGTWQNSVSGEAYSYPTNVTRFSRALSQFGDRDGQKVPQIIYYQPGVGTGALADKLAGGIYGAGLSACVRAAYGFLAHNYNPGDQIYFFGYSRGAYTARAIAGLVTSLGLLTKKGMDRFGAVYQEYYQHQSQSQGSHPQQPNIARLEELSGGELHPGAKDSVEIVGVWDTVGFHDPKPILGNNDTGEQFEFYNTALSSRVNYGFHALSLDETREAFLPTLWDSEIGVTTNTNGSNSVKQVWFSGTHAIGGGDKDSILADIALGWMVSECNSTKTLSFVDVDESDRMSYLLAESTTSASAAAGGADTPWATATYPPAIDTAAGGGASGLLSSLKKKATDAFWTVTNWVLPPKSGVRTPNAAGLDPARTNERLHQSIRDRRFDRWPCRPVKGRVPGQTSRWQLAHKPGAVLDESVPGDVESMLKGRIRPVG</sequence>
<dbReference type="SUPFAM" id="SSF53474">
    <property type="entry name" value="alpha/beta-Hydrolases"/>
    <property type="match status" value="1"/>
</dbReference>
<dbReference type="Proteomes" id="UP001161757">
    <property type="component" value="Unassembled WGS sequence"/>
</dbReference>
<evidence type="ECO:0000313" key="2">
    <source>
        <dbReference type="EMBL" id="KAJ8989281.1"/>
    </source>
</evidence>
<evidence type="ECO:0000259" key="1">
    <source>
        <dbReference type="Pfam" id="PF09994"/>
    </source>
</evidence>
<evidence type="ECO:0000313" key="3">
    <source>
        <dbReference type="Proteomes" id="UP001161757"/>
    </source>
</evidence>
<dbReference type="InterPro" id="IPR018712">
    <property type="entry name" value="Tle1-like_cat"/>
</dbReference>
<dbReference type="AlphaFoldDB" id="A0AAN6IW04"/>
<reference evidence="2" key="1">
    <citation type="submission" date="2023-01" db="EMBL/GenBank/DDBJ databases">
        <title>Exophiala dermititidis isolated from Cystic Fibrosis Patient.</title>
        <authorList>
            <person name="Kurbessoian T."/>
            <person name="Crocker A."/>
            <person name="Murante D."/>
            <person name="Hogan D.A."/>
            <person name="Stajich J.E."/>
        </authorList>
    </citation>
    <scope>NUCLEOTIDE SEQUENCE</scope>
    <source>
        <strain evidence="2">Ex8</strain>
    </source>
</reference>
<feature type="domain" description="T6SS Phospholipase effector Tle1-like catalytic" evidence="1">
    <location>
        <begin position="43"/>
        <end position="317"/>
    </location>
</feature>
<dbReference type="PANTHER" id="PTHR33840:SF1">
    <property type="entry name" value="TLE1 PHOSPHOLIPASE DOMAIN-CONTAINING PROTEIN"/>
    <property type="match status" value="1"/>
</dbReference>
<name>A0AAN6IW04_EXODE</name>
<accession>A0AAN6IW04</accession>